<dbReference type="GO" id="GO:0004650">
    <property type="term" value="F:polygalacturonase activity"/>
    <property type="evidence" value="ECO:0007669"/>
    <property type="project" value="InterPro"/>
</dbReference>
<dbReference type="KEGG" id="ral:Rumal_2187"/>
<evidence type="ECO:0000256" key="2">
    <source>
        <dbReference type="ARBA" id="ARBA00022801"/>
    </source>
</evidence>
<dbReference type="STRING" id="697329.Rumal_2187"/>
<keyword evidence="3 4" id="KW-0326">Glycosidase</keyword>
<dbReference type="InterPro" id="IPR012334">
    <property type="entry name" value="Pectin_lyas_fold"/>
</dbReference>
<dbReference type="SUPFAM" id="SSF51126">
    <property type="entry name" value="Pectin lyase-like"/>
    <property type="match status" value="1"/>
</dbReference>
<evidence type="ECO:0000256" key="1">
    <source>
        <dbReference type="ARBA" id="ARBA00008834"/>
    </source>
</evidence>
<dbReference type="InterPro" id="IPR000743">
    <property type="entry name" value="Glyco_hydro_28"/>
</dbReference>
<dbReference type="InterPro" id="IPR011050">
    <property type="entry name" value="Pectin_lyase_fold/virulence"/>
</dbReference>
<dbReference type="Pfam" id="PF00295">
    <property type="entry name" value="Glyco_hydro_28"/>
    <property type="match status" value="1"/>
</dbReference>
<dbReference type="HOGENOM" id="CLU_016031_8_3_9"/>
<dbReference type="GO" id="GO:0005975">
    <property type="term" value="P:carbohydrate metabolic process"/>
    <property type="evidence" value="ECO:0007669"/>
    <property type="project" value="InterPro"/>
</dbReference>
<sequence>MINTIFIGSVSACFEIDNDLAYHSKEKYTVCLDGKALFESDTNVFSVFDLMPDREYVLEISGEDPVTFRTAKESCAVSVRDFGAKGDGFSDDTVSIQTAINCLPNNGRLYFPEGVYLTAPIVLKSHITLDISEKAKLLGLPDQSAYNVIPGTAKDIITGEDIHFGTWEGNAVPMHQALIFAEYAEDIRIVGRGVIDGNAEAGGWWENVKERNIPRPRLLFFNRCKLITVHGITVCNAASWQIHPYFSSYLHFLDLDITAPKDSPNTDALDPEACDNVWISGCRFSVGDDCIAIKSGKIDIGRKFKQPAENHNIRNCLMQFGHGAVTLGSEMAGGVRNLTVERCIFDHTDRGLRIKTRRGRGKDAVIDGVLFEKMKMNGVLTPIVINMWYNCCDPDRYSEYNTTREKLPVDDRTPYLGKFTFRDMECLDCSVAACYCDGLPEMPISEINVEDIHFTFADDARPGIPAMKNNAVEMCKAGMYFDNVDKLSIKNVTIDGCIGDKLIVGNVGELIKE</sequence>
<comment type="similarity">
    <text evidence="1 4">Belongs to the glycosyl hydrolase 28 family.</text>
</comment>
<gene>
    <name evidence="6" type="ordered locus">Rumal_2187</name>
</gene>
<organism evidence="6 7">
    <name type="scientific">Ruminococcus albus (strain ATCC 27210 / DSM 20455 / JCM 14654 / NCDO 2250 / 7)</name>
    <dbReference type="NCBI Taxonomy" id="697329"/>
    <lineage>
        <taxon>Bacteria</taxon>
        <taxon>Bacillati</taxon>
        <taxon>Bacillota</taxon>
        <taxon>Clostridia</taxon>
        <taxon>Eubacteriales</taxon>
        <taxon>Oscillospiraceae</taxon>
        <taxon>Ruminococcus</taxon>
    </lineage>
</organism>
<dbReference type="OrthoDB" id="9795222at2"/>
<dbReference type="AlphaFoldDB" id="E6UC51"/>
<dbReference type="PANTHER" id="PTHR31339">
    <property type="entry name" value="PECTIN LYASE-RELATED"/>
    <property type="match status" value="1"/>
</dbReference>
<dbReference type="Proteomes" id="UP000006919">
    <property type="component" value="Chromosome"/>
</dbReference>
<dbReference type="InterPro" id="IPR024535">
    <property type="entry name" value="RHGA/B-epi-like_pectate_lyase"/>
</dbReference>
<reference evidence="6 7" key="1">
    <citation type="journal article" date="2011" name="J. Bacteriol.">
        <title>Complete genome of the cellulolytic ruminal bacterium Ruminococcus albus 7.</title>
        <authorList>
            <person name="Suen G."/>
            <person name="Stevenson D.M."/>
            <person name="Bruce D.C."/>
            <person name="Chertkov O."/>
            <person name="Copeland A."/>
            <person name="Cheng J.F."/>
            <person name="Detter C."/>
            <person name="Detter J.C."/>
            <person name="Goodwin L.A."/>
            <person name="Han C.S."/>
            <person name="Hauser L.J."/>
            <person name="Ivanova N.N."/>
            <person name="Kyrpides N.C."/>
            <person name="Land M.L."/>
            <person name="Lapidus A."/>
            <person name="Lucas S."/>
            <person name="Ovchinnikova G."/>
            <person name="Pitluck S."/>
            <person name="Tapia R."/>
            <person name="Woyke T."/>
            <person name="Boyum J."/>
            <person name="Mead D."/>
            <person name="Weimer P.J."/>
        </authorList>
    </citation>
    <scope>NUCLEOTIDE SEQUENCE [LARGE SCALE GENOMIC DNA]</scope>
    <source>
        <strain evidence="7">ATCC 27210 / DSM 20455 / JCM 14654 / NCDO 2250 / 7</strain>
    </source>
</reference>
<dbReference type="PANTHER" id="PTHR31339:SF9">
    <property type="entry name" value="PLASMIN AND FIBRONECTIN-BINDING PROTEIN A"/>
    <property type="match status" value="1"/>
</dbReference>
<evidence type="ECO:0000313" key="6">
    <source>
        <dbReference type="EMBL" id="ADU22673.1"/>
    </source>
</evidence>
<dbReference type="InterPro" id="IPR051801">
    <property type="entry name" value="GH28_Enzymes"/>
</dbReference>
<accession>E6UC51</accession>
<name>E6UC51_RUMA7</name>
<protein>
    <submittedName>
        <fullName evidence="6">Glycoside hydrolase family 28</fullName>
    </submittedName>
</protein>
<dbReference type="PROSITE" id="PS00502">
    <property type="entry name" value="POLYGALACTURONASE"/>
    <property type="match status" value="1"/>
</dbReference>
<dbReference type="InterPro" id="IPR006626">
    <property type="entry name" value="PbH1"/>
</dbReference>
<evidence type="ECO:0000259" key="5">
    <source>
        <dbReference type="Pfam" id="PF12708"/>
    </source>
</evidence>
<dbReference type="eggNOG" id="COG5434">
    <property type="taxonomic scope" value="Bacteria"/>
</dbReference>
<dbReference type="SMART" id="SM00710">
    <property type="entry name" value="PbH1"/>
    <property type="match status" value="3"/>
</dbReference>
<dbReference type="EMBL" id="CP002403">
    <property type="protein sequence ID" value="ADU22673.1"/>
    <property type="molecule type" value="Genomic_DNA"/>
</dbReference>
<proteinExistence type="inferred from homology"/>
<dbReference type="RefSeq" id="WP_013498830.1">
    <property type="nucleotide sequence ID" value="NC_014833.1"/>
</dbReference>
<evidence type="ECO:0000256" key="3">
    <source>
        <dbReference type="ARBA" id="ARBA00023295"/>
    </source>
</evidence>
<dbReference type="Gene3D" id="2.160.20.10">
    <property type="entry name" value="Single-stranded right-handed beta-helix, Pectin lyase-like"/>
    <property type="match status" value="1"/>
</dbReference>
<feature type="domain" description="Rhamnogalacturonase A/B/Epimerase-like pectate lyase" evidence="5">
    <location>
        <begin position="77"/>
        <end position="129"/>
    </location>
</feature>
<evidence type="ECO:0000256" key="4">
    <source>
        <dbReference type="RuleBase" id="RU361169"/>
    </source>
</evidence>
<evidence type="ECO:0000313" key="7">
    <source>
        <dbReference type="Proteomes" id="UP000006919"/>
    </source>
</evidence>
<keyword evidence="2 4" id="KW-0378">Hydrolase</keyword>
<dbReference type="Pfam" id="PF12708">
    <property type="entry name" value="Pect-lyase_RHGA_epim"/>
    <property type="match status" value="1"/>
</dbReference>